<evidence type="ECO:0000259" key="13">
    <source>
        <dbReference type="Pfam" id="PF00586"/>
    </source>
</evidence>
<keyword evidence="7 12" id="KW-0067">ATP-binding</keyword>
<comment type="caution">
    <text evidence="15">The sequence shown here is derived from an EMBL/GenBank/DDBJ whole genome shotgun (WGS) entry which is preliminary data.</text>
</comment>
<dbReference type="Gene3D" id="3.90.650.10">
    <property type="entry name" value="PurM-like C-terminal domain"/>
    <property type="match status" value="1"/>
</dbReference>
<evidence type="ECO:0000256" key="5">
    <source>
        <dbReference type="ARBA" id="ARBA00022598"/>
    </source>
</evidence>
<dbReference type="GO" id="GO:0004641">
    <property type="term" value="F:phosphoribosylformylglycinamidine cyclo-ligase activity"/>
    <property type="evidence" value="ECO:0007669"/>
    <property type="project" value="UniProtKB-EC"/>
</dbReference>
<evidence type="ECO:0000256" key="11">
    <source>
        <dbReference type="ARBA" id="ARBA00049057"/>
    </source>
</evidence>
<dbReference type="Gene3D" id="3.30.1330.10">
    <property type="entry name" value="PurM-like, N-terminal domain"/>
    <property type="match status" value="1"/>
</dbReference>
<dbReference type="PANTHER" id="PTHR10520:SF12">
    <property type="entry name" value="TRIFUNCTIONAL PURINE BIOSYNTHETIC PROTEIN ADENOSINE-3"/>
    <property type="match status" value="1"/>
</dbReference>
<comment type="catalytic activity">
    <reaction evidence="11 12">
        <text>2-formamido-N(1)-(5-O-phospho-beta-D-ribosyl)acetamidine + ATP = 5-amino-1-(5-phospho-beta-D-ribosyl)imidazole + ADP + phosphate + H(+)</text>
        <dbReference type="Rhea" id="RHEA:23032"/>
        <dbReference type="ChEBI" id="CHEBI:15378"/>
        <dbReference type="ChEBI" id="CHEBI:30616"/>
        <dbReference type="ChEBI" id="CHEBI:43474"/>
        <dbReference type="ChEBI" id="CHEBI:137981"/>
        <dbReference type="ChEBI" id="CHEBI:147287"/>
        <dbReference type="ChEBI" id="CHEBI:456216"/>
        <dbReference type="EC" id="6.3.3.1"/>
    </reaction>
</comment>
<dbReference type="RefSeq" id="WP_263335751.1">
    <property type="nucleotide sequence ID" value="NZ_JAGSYH010000003.1"/>
</dbReference>
<feature type="domain" description="PurM-like N-terminal" evidence="13">
    <location>
        <begin position="68"/>
        <end position="172"/>
    </location>
</feature>
<dbReference type="SUPFAM" id="SSF56042">
    <property type="entry name" value="PurM C-terminal domain-like"/>
    <property type="match status" value="1"/>
</dbReference>
<keyword evidence="12" id="KW-0658">Purine biosynthesis</keyword>
<evidence type="ECO:0000256" key="4">
    <source>
        <dbReference type="ARBA" id="ARBA00020367"/>
    </source>
</evidence>
<evidence type="ECO:0000256" key="3">
    <source>
        <dbReference type="ARBA" id="ARBA00013047"/>
    </source>
</evidence>
<keyword evidence="12" id="KW-0963">Cytoplasm</keyword>
<evidence type="ECO:0000256" key="9">
    <source>
        <dbReference type="ARBA" id="ARBA00032931"/>
    </source>
</evidence>
<evidence type="ECO:0000259" key="14">
    <source>
        <dbReference type="Pfam" id="PF02769"/>
    </source>
</evidence>
<keyword evidence="5 12" id="KW-0436">Ligase</keyword>
<evidence type="ECO:0000256" key="8">
    <source>
        <dbReference type="ARBA" id="ARBA00031908"/>
    </source>
</evidence>
<accession>A0ABW1EDP4</accession>
<dbReference type="Pfam" id="PF00586">
    <property type="entry name" value="AIRS"/>
    <property type="match status" value="1"/>
</dbReference>
<evidence type="ECO:0000256" key="10">
    <source>
        <dbReference type="ARBA" id="ARBA00033093"/>
    </source>
</evidence>
<evidence type="ECO:0000256" key="1">
    <source>
        <dbReference type="ARBA" id="ARBA00004686"/>
    </source>
</evidence>
<dbReference type="CDD" id="cd02196">
    <property type="entry name" value="PurM"/>
    <property type="match status" value="1"/>
</dbReference>
<dbReference type="EC" id="6.3.3.1" evidence="3 12"/>
<feature type="domain" description="PurM-like C-terminal" evidence="14">
    <location>
        <begin position="185"/>
        <end position="348"/>
    </location>
</feature>
<sequence>MPGSDAISAAHKSVTYADAGVDISSGDRTKERIKFLAKRTFNRNVLGGIGGFGALFQLDLKKWTEPILVSSADGVGTKLKLAFELGIHNTVGADLVNHCVNDIAVQGAAPLFFLDYLATGRLDASITEQVVEGLADACKANGCALIGGETAQMPGFYGDGEYDLAGFIVGAVEKSKLITGATIVPGDILIGLPSTGLHTNGYSLARKLFFEVAKYKPTQYIGAIGDKAGNALMKVHRSYLAIVQKLVNAGLVAGMAHITGGGITENLPRVLPKGTAAHVELGSWPVLPIFEHLRELGQVPQDEMMRTFNMGVGMIVVVPADKFSKAKALLNRAEEKFHVIGRIIKADKNDKDSRRVLYS</sequence>
<dbReference type="HAMAP" id="MF_00741">
    <property type="entry name" value="AIRS"/>
    <property type="match status" value="1"/>
</dbReference>
<reference evidence="16" key="1">
    <citation type="journal article" date="2019" name="Int. J. Syst. Evol. Microbiol.">
        <title>The Global Catalogue of Microorganisms (GCM) 10K type strain sequencing project: providing services to taxonomists for standard genome sequencing and annotation.</title>
        <authorList>
            <consortium name="The Broad Institute Genomics Platform"/>
            <consortium name="The Broad Institute Genome Sequencing Center for Infectious Disease"/>
            <person name="Wu L."/>
            <person name="Ma J."/>
        </authorList>
    </citation>
    <scope>NUCLEOTIDE SEQUENCE [LARGE SCALE GENOMIC DNA]</scope>
    <source>
        <strain evidence="16">JCM 4087</strain>
    </source>
</reference>
<gene>
    <name evidence="12 15" type="primary">purM</name>
    <name evidence="15" type="ORF">ACFPT7_09180</name>
</gene>
<evidence type="ECO:0000256" key="6">
    <source>
        <dbReference type="ARBA" id="ARBA00022741"/>
    </source>
</evidence>
<comment type="similarity">
    <text evidence="2 12">Belongs to the AIR synthase family.</text>
</comment>
<dbReference type="InterPro" id="IPR016188">
    <property type="entry name" value="PurM-like_N"/>
</dbReference>
<comment type="subcellular location">
    <subcellularLocation>
        <location evidence="12">Cytoplasm</location>
    </subcellularLocation>
</comment>
<dbReference type="InterPro" id="IPR010918">
    <property type="entry name" value="PurM-like_C_dom"/>
</dbReference>
<dbReference type="SUPFAM" id="SSF55326">
    <property type="entry name" value="PurM N-terminal domain-like"/>
    <property type="match status" value="1"/>
</dbReference>
<comment type="pathway">
    <text evidence="1 12">Purine metabolism; IMP biosynthesis via de novo pathway; 5-amino-1-(5-phospho-D-ribosyl)imidazole from N(2)-formyl-N(1)-(5-phospho-D-ribosyl)glycinamide: step 2/2.</text>
</comment>
<evidence type="ECO:0000256" key="7">
    <source>
        <dbReference type="ARBA" id="ARBA00022840"/>
    </source>
</evidence>
<evidence type="ECO:0000256" key="12">
    <source>
        <dbReference type="HAMAP-Rule" id="MF_00741"/>
    </source>
</evidence>
<dbReference type="InterPro" id="IPR036921">
    <property type="entry name" value="PurM-like_N_sf"/>
</dbReference>
<dbReference type="InterPro" id="IPR004733">
    <property type="entry name" value="PurM_cligase"/>
</dbReference>
<organism evidence="15 16">
    <name type="scientific">Acidicapsa dinghuensis</name>
    <dbReference type="NCBI Taxonomy" id="2218256"/>
    <lineage>
        <taxon>Bacteria</taxon>
        <taxon>Pseudomonadati</taxon>
        <taxon>Acidobacteriota</taxon>
        <taxon>Terriglobia</taxon>
        <taxon>Terriglobales</taxon>
        <taxon>Acidobacteriaceae</taxon>
        <taxon>Acidicapsa</taxon>
    </lineage>
</organism>
<keyword evidence="16" id="KW-1185">Reference proteome</keyword>
<dbReference type="PANTHER" id="PTHR10520">
    <property type="entry name" value="TRIFUNCTIONAL PURINE BIOSYNTHETIC PROTEIN ADENOSINE-3-RELATED"/>
    <property type="match status" value="1"/>
</dbReference>
<evidence type="ECO:0000313" key="15">
    <source>
        <dbReference type="EMBL" id="MFC5862459.1"/>
    </source>
</evidence>
<name>A0ABW1EDP4_9BACT</name>
<proteinExistence type="inferred from homology"/>
<dbReference type="InterPro" id="IPR036676">
    <property type="entry name" value="PurM-like_C_sf"/>
</dbReference>
<protein>
    <recommendedName>
        <fullName evidence="4 12">Phosphoribosylformylglycinamidine cyclo-ligase</fullName>
        <ecNumber evidence="3 12">6.3.3.1</ecNumber>
    </recommendedName>
    <alternativeName>
        <fullName evidence="9 12">AIR synthase</fullName>
    </alternativeName>
    <alternativeName>
        <fullName evidence="10 12">AIRS</fullName>
    </alternativeName>
    <alternativeName>
        <fullName evidence="8 12">Phosphoribosyl-aminoimidazole synthetase</fullName>
    </alternativeName>
</protein>
<dbReference type="Proteomes" id="UP001596091">
    <property type="component" value="Unassembled WGS sequence"/>
</dbReference>
<dbReference type="Pfam" id="PF02769">
    <property type="entry name" value="AIRS_C"/>
    <property type="match status" value="1"/>
</dbReference>
<dbReference type="NCBIfam" id="TIGR00878">
    <property type="entry name" value="purM"/>
    <property type="match status" value="1"/>
</dbReference>
<keyword evidence="6 12" id="KW-0547">Nucleotide-binding</keyword>
<dbReference type="EMBL" id="JBHSPH010000002">
    <property type="protein sequence ID" value="MFC5862459.1"/>
    <property type="molecule type" value="Genomic_DNA"/>
</dbReference>
<evidence type="ECO:0000256" key="2">
    <source>
        <dbReference type="ARBA" id="ARBA00010280"/>
    </source>
</evidence>
<evidence type="ECO:0000313" key="16">
    <source>
        <dbReference type="Proteomes" id="UP001596091"/>
    </source>
</evidence>